<sequence length="239" mass="27811">MKIFKSYTYVLLFTCLGFFSCQDSIIEDLPTPSGNFLLNLVAINNDVDEGAGWKEYMITETNLGIHQIDFLKNDSAFTAFQDQYQYELISRKSFPELNFTNLPVNTYDKVTISMDNHLDSDESVEINGHYTPSSPTKIDFYFKTNEELFLTHTLEEDLVITDDKSFQFEIAFHLKKIFDQVTFNELEKTTIEEELENGQIVSKDIILIDKENNMGTYQFILSEFQKSFQTRLVVEQPRT</sequence>
<dbReference type="AlphaFoldDB" id="A0AAX1NB11"/>
<protein>
    <recommendedName>
        <fullName evidence="3">DUF4249 family protein</fullName>
    </recommendedName>
</protein>
<name>A0AAX1NB11_9BACT</name>
<evidence type="ECO:0008006" key="3">
    <source>
        <dbReference type="Google" id="ProtNLM"/>
    </source>
</evidence>
<dbReference type="Proteomes" id="UP000678679">
    <property type="component" value="Chromosome 2"/>
</dbReference>
<evidence type="ECO:0000313" key="1">
    <source>
        <dbReference type="EMBL" id="QWG04738.1"/>
    </source>
</evidence>
<accession>A0AAX1NB11</accession>
<dbReference type="EMBL" id="CP076133">
    <property type="protein sequence ID" value="QWG04738.1"/>
    <property type="molecule type" value="Genomic_DNA"/>
</dbReference>
<gene>
    <name evidence="1" type="ORF">KMW28_27965</name>
</gene>
<proteinExistence type="predicted"/>
<dbReference type="PROSITE" id="PS51257">
    <property type="entry name" value="PROKAR_LIPOPROTEIN"/>
    <property type="match status" value="1"/>
</dbReference>
<keyword evidence="2" id="KW-1185">Reference proteome</keyword>
<evidence type="ECO:0000313" key="2">
    <source>
        <dbReference type="Proteomes" id="UP000678679"/>
    </source>
</evidence>
<organism evidence="1 2">
    <name type="scientific">Flammeovirga yaeyamensis</name>
    <dbReference type="NCBI Taxonomy" id="367791"/>
    <lineage>
        <taxon>Bacteria</taxon>
        <taxon>Pseudomonadati</taxon>
        <taxon>Bacteroidota</taxon>
        <taxon>Cytophagia</taxon>
        <taxon>Cytophagales</taxon>
        <taxon>Flammeovirgaceae</taxon>
        <taxon>Flammeovirga</taxon>
    </lineage>
</organism>
<reference evidence="1 2" key="1">
    <citation type="submission" date="2021-05" db="EMBL/GenBank/DDBJ databases">
        <title>Comparative genomic studies on the polysaccharide-degrading batcterial strains of the Flammeovirga genus.</title>
        <authorList>
            <person name="Zewei F."/>
            <person name="Zheng Z."/>
            <person name="Yu L."/>
            <person name="Ruyue G."/>
            <person name="Yanhong M."/>
            <person name="Yuanyuan C."/>
            <person name="Jingyan G."/>
            <person name="Wenjun H."/>
        </authorList>
    </citation>
    <scope>NUCLEOTIDE SEQUENCE [LARGE SCALE GENOMIC DNA]</scope>
    <source>
        <strain evidence="1 2">NBRC:100898</strain>
    </source>
</reference>
<dbReference type="KEGG" id="fya:KMW28_27965"/>
<dbReference type="RefSeq" id="WP_169666668.1">
    <property type="nucleotide sequence ID" value="NZ_CP076133.1"/>
</dbReference>